<proteinExistence type="predicted"/>
<keyword evidence="2" id="KW-1185">Reference proteome</keyword>
<dbReference type="SUPFAM" id="SSF55486">
    <property type="entry name" value="Metalloproteases ('zincins'), catalytic domain"/>
    <property type="match status" value="1"/>
</dbReference>
<evidence type="ECO:0000313" key="2">
    <source>
        <dbReference type="Proteomes" id="UP000578112"/>
    </source>
</evidence>
<evidence type="ECO:0000313" key="1">
    <source>
        <dbReference type="EMBL" id="MBB4763575.1"/>
    </source>
</evidence>
<sequence length="624" mass="67922">MQALRTVSGTYRGSEASEPERIIEIRVDVDGHRPQHRVSGDVYLRTSPFGAEQLIYVESFVVDRPEVGGDERWMTIGGKVADHADQSLVIYLPRVPAGSTQPAISVNWLYDGSVVATFACPKSSEFFRTATIELDCFQGSTVPVDLDPAIDPSPAGLTGPVSLRSAFADAGIDIRVELDDVLTDQDGPDTGTDWDGAELHDLMEARFDSFANRRQWKLYSVVVPRITSYNPGFLIFGVMFDWGLEQPGDTSFRQGCAMAGESLRTYESGTLYDTPAKKDRLFLQNFVHEVGHAWNLPHTWQRTARPDRASTSFMNYPQNYTGGATGSAAFWSAFRWTFDDVEIGWMRHADLADVIFGGDDFILGNLSRIPTATATPVRIALTAPPIVEATEPVYATLTVTNDTAGPIGLPGDLSPEAGTVRIQLRRPDGVLIEHRPPLRRLIAPGGTATLQPGESRAVSIPLSFTATGPAFPLAGEYRIVAAIEPAPDVLLASNGLRLRVRHPADAEAEELAAVVTRPDVARFLYYGGSARHPGLADELSEVADRHEKTSPATARHLSAALGSHYARRAKYLTFAAGRPVVTARRPDLDAAVRNLERAVAPAPRRVFDDPTLATLAGRLRDARG</sequence>
<dbReference type="Proteomes" id="UP000578112">
    <property type="component" value="Unassembled WGS sequence"/>
</dbReference>
<accession>A0A7W7HZG7</accession>
<dbReference type="EMBL" id="JACHNH010000001">
    <property type="protein sequence ID" value="MBB4763575.1"/>
    <property type="molecule type" value="Genomic_DNA"/>
</dbReference>
<name>A0A7W7HZG7_9ACTN</name>
<organism evidence="1 2">
    <name type="scientific">Actinoplanes digitatis</name>
    <dbReference type="NCBI Taxonomy" id="1868"/>
    <lineage>
        <taxon>Bacteria</taxon>
        <taxon>Bacillati</taxon>
        <taxon>Actinomycetota</taxon>
        <taxon>Actinomycetes</taxon>
        <taxon>Micromonosporales</taxon>
        <taxon>Micromonosporaceae</taxon>
        <taxon>Actinoplanes</taxon>
    </lineage>
</organism>
<gene>
    <name evidence="1" type="ORF">BJ971_004131</name>
</gene>
<dbReference type="RefSeq" id="WP_184994873.1">
    <property type="nucleotide sequence ID" value="NZ_BOMK01000020.1"/>
</dbReference>
<reference evidence="1 2" key="1">
    <citation type="submission" date="2020-08" db="EMBL/GenBank/DDBJ databases">
        <title>Sequencing the genomes of 1000 actinobacteria strains.</title>
        <authorList>
            <person name="Klenk H.-P."/>
        </authorList>
    </citation>
    <scope>NUCLEOTIDE SEQUENCE [LARGE SCALE GENOMIC DNA]</scope>
    <source>
        <strain evidence="1 2">DSM 43149</strain>
    </source>
</reference>
<dbReference type="AlphaFoldDB" id="A0A7W7HZG7"/>
<comment type="caution">
    <text evidence="1">The sequence shown here is derived from an EMBL/GenBank/DDBJ whole genome shotgun (WGS) entry which is preliminary data.</text>
</comment>
<protein>
    <submittedName>
        <fullName evidence="1">Uncharacterized protein</fullName>
    </submittedName>
</protein>